<sequence>MTRGNSIAAGQRADDPHGDQSGVPVDERTIVLWVPDFPLYAARSDNEVPEGPLALVDQHGVYVCDRQARHVGVRRGMKRRQAQSLCPTMHIMPADDDRDARYFEDFVADVDCISAGIELLRPGLIAVKSAPLVKYYGSEERAITMVLDAVARPGVDVIAGAAGTLPTAVFAARRGMTIPEGHDADFLAGLPVRTLCEDKALGQPQALVDTVEKMGITRMGDWAALSRRDVSSRFGTEGLWWWSIARGAPSRRLAPQENNGDLAVTHHCDSPEFRSDTVAFIGRRLAADLHDQLSDRGQICLRVAIRALIRTPEGDHELERVWRCTDQLTEHAIAQRVRWQLEGWLHRFVSHAAATAGESEDGSAGVPHSSGAPNNIEVDTTPVGVGVCELTLDPIETTSSSMRGLWGAKEDHAAHAALARVQTMLGPDRVCTPVLKGGRGPEDRIALIPVGESAPDLPSSTYSWPGQFPAPIPVTKRVERGPSAAHPASGVSLLDEDGHDIIVTGRSLLSAQPACVAWGTKRYDITGWSGPWPVDEQWWAQGRRFARLQVTTNQPSGLLLICRGKKWRIEGVYR</sequence>
<organism evidence="4 5">
    <name type="scientific">Corynebacterium parakroppenstedtii</name>
    <dbReference type="NCBI Taxonomy" id="2828363"/>
    <lineage>
        <taxon>Bacteria</taxon>
        <taxon>Bacillati</taxon>
        <taxon>Actinomycetota</taxon>
        <taxon>Actinomycetes</taxon>
        <taxon>Mycobacteriales</taxon>
        <taxon>Corynebacteriaceae</taxon>
        <taxon>Corynebacterium</taxon>
    </lineage>
</organism>
<evidence type="ECO:0000313" key="5">
    <source>
        <dbReference type="Proteomes" id="UP001200604"/>
    </source>
</evidence>
<dbReference type="InterPro" id="IPR050356">
    <property type="entry name" value="SulA_CellDiv_inhibitor"/>
</dbReference>
<dbReference type="EMBL" id="JAKJKU010000004">
    <property type="protein sequence ID" value="MCF6774614.1"/>
    <property type="molecule type" value="Genomic_DNA"/>
</dbReference>
<keyword evidence="5" id="KW-1185">Reference proteome</keyword>
<dbReference type="InterPro" id="IPR001126">
    <property type="entry name" value="UmuC"/>
</dbReference>
<dbReference type="PANTHER" id="PTHR35369:SF2">
    <property type="entry name" value="BLR3025 PROTEIN"/>
    <property type="match status" value="1"/>
</dbReference>
<name>A0ABS9HLD6_9CORY</name>
<protein>
    <submittedName>
        <fullName evidence="4">DNA polymerase Y family protein</fullName>
    </submittedName>
</protein>
<gene>
    <name evidence="4" type="ORF">L3H44_09390</name>
</gene>
<keyword evidence="1" id="KW-0227">DNA damage</keyword>
<feature type="region of interest" description="Disordered" evidence="2">
    <location>
        <begin position="1"/>
        <end position="24"/>
    </location>
</feature>
<comment type="caution">
    <text evidence="4">The sequence shown here is derived from an EMBL/GenBank/DDBJ whole genome shotgun (WGS) entry which is preliminary data.</text>
</comment>
<evidence type="ECO:0000256" key="2">
    <source>
        <dbReference type="SAM" id="MobiDB-lite"/>
    </source>
</evidence>
<dbReference type="Pfam" id="PF00817">
    <property type="entry name" value="IMS"/>
    <property type="match status" value="1"/>
</dbReference>
<dbReference type="RefSeq" id="WP_052722300.1">
    <property type="nucleotide sequence ID" value="NZ_JAGSNY010000004.1"/>
</dbReference>
<accession>A0ABS9HLD6</accession>
<dbReference type="Gene3D" id="3.40.1170.60">
    <property type="match status" value="1"/>
</dbReference>
<dbReference type="PANTHER" id="PTHR35369">
    <property type="entry name" value="BLR3025 PROTEIN-RELATED"/>
    <property type="match status" value="1"/>
</dbReference>
<evidence type="ECO:0000313" key="4">
    <source>
        <dbReference type="EMBL" id="MCF6774614.1"/>
    </source>
</evidence>
<feature type="region of interest" description="Disordered" evidence="2">
    <location>
        <begin position="356"/>
        <end position="378"/>
    </location>
</feature>
<reference evidence="4 5" key="1">
    <citation type="submission" date="2022-01" db="EMBL/GenBank/DDBJ databases">
        <title>Identification and Characterization of Corynebacterium sp.</title>
        <authorList>
            <person name="Luo Q."/>
            <person name="Qu P."/>
            <person name="Chen Q."/>
        </authorList>
    </citation>
    <scope>NUCLEOTIDE SEQUENCE [LARGE SCALE GENOMIC DNA]</scope>
    <source>
        <strain evidence="4 5">MC-12</strain>
    </source>
</reference>
<dbReference type="CDD" id="cd03468">
    <property type="entry name" value="PolY_like"/>
    <property type="match status" value="1"/>
</dbReference>
<feature type="domain" description="UmuC" evidence="3">
    <location>
        <begin position="41"/>
        <end position="138"/>
    </location>
</feature>
<dbReference type="GeneID" id="92727600"/>
<dbReference type="InterPro" id="IPR043502">
    <property type="entry name" value="DNA/RNA_pol_sf"/>
</dbReference>
<evidence type="ECO:0000256" key="1">
    <source>
        <dbReference type="ARBA" id="ARBA00022763"/>
    </source>
</evidence>
<dbReference type="SUPFAM" id="SSF56672">
    <property type="entry name" value="DNA/RNA polymerases"/>
    <property type="match status" value="1"/>
</dbReference>
<proteinExistence type="predicted"/>
<evidence type="ECO:0000259" key="3">
    <source>
        <dbReference type="Pfam" id="PF00817"/>
    </source>
</evidence>
<dbReference type="Proteomes" id="UP001200604">
    <property type="component" value="Unassembled WGS sequence"/>
</dbReference>